<dbReference type="OrthoDB" id="302705at2759"/>
<dbReference type="Proteomes" id="UP000518752">
    <property type="component" value="Unassembled WGS sequence"/>
</dbReference>
<feature type="transmembrane region" description="Helical" evidence="6">
    <location>
        <begin position="57"/>
        <end position="76"/>
    </location>
</feature>
<feature type="transmembrane region" description="Helical" evidence="6">
    <location>
        <begin position="132"/>
        <end position="150"/>
    </location>
</feature>
<dbReference type="InterPro" id="IPR036938">
    <property type="entry name" value="PAP2/HPO_sf"/>
</dbReference>
<keyword evidence="2 6" id="KW-0812">Transmembrane</keyword>
<dbReference type="Pfam" id="PF01569">
    <property type="entry name" value="PAP2"/>
    <property type="match status" value="1"/>
</dbReference>
<comment type="function">
    <text evidence="6">Required for efficient N-glycosylation. Necessary for maintaining optimal levels of dolichol-linked oligosaccharides. Hydrolyzes dolichyl pyrophosphate at a very high rate and dolichyl monophosphate at a much lower rate. Does not act on phosphatidate.</text>
</comment>
<evidence type="ECO:0000256" key="5">
    <source>
        <dbReference type="ARBA" id="ARBA00023136"/>
    </source>
</evidence>
<evidence type="ECO:0000313" key="8">
    <source>
        <dbReference type="EMBL" id="KAF5379324.1"/>
    </source>
</evidence>
<dbReference type="AlphaFoldDB" id="A0A8H5H9T8"/>
<organism evidence="8 9">
    <name type="scientific">Collybiopsis confluens</name>
    <dbReference type="NCBI Taxonomy" id="2823264"/>
    <lineage>
        <taxon>Eukaryota</taxon>
        <taxon>Fungi</taxon>
        <taxon>Dikarya</taxon>
        <taxon>Basidiomycota</taxon>
        <taxon>Agaricomycotina</taxon>
        <taxon>Agaricomycetes</taxon>
        <taxon>Agaricomycetidae</taxon>
        <taxon>Agaricales</taxon>
        <taxon>Marasmiineae</taxon>
        <taxon>Omphalotaceae</taxon>
        <taxon>Collybiopsis</taxon>
    </lineage>
</organism>
<comment type="catalytic activity">
    <reaction evidence="6">
        <text>a di-trans,poly-cis-dolichyl diphosphate + H2O = a di-trans,poly-cis-dolichyl phosphate + phosphate + H(+)</text>
        <dbReference type="Rhea" id="RHEA:14385"/>
        <dbReference type="Rhea" id="RHEA-COMP:19498"/>
        <dbReference type="Rhea" id="RHEA-COMP:19506"/>
        <dbReference type="ChEBI" id="CHEBI:15377"/>
        <dbReference type="ChEBI" id="CHEBI:15378"/>
        <dbReference type="ChEBI" id="CHEBI:43474"/>
        <dbReference type="ChEBI" id="CHEBI:57497"/>
        <dbReference type="ChEBI" id="CHEBI:57683"/>
        <dbReference type="EC" id="3.6.1.43"/>
    </reaction>
</comment>
<feature type="transmembrane region" description="Helical" evidence="6">
    <location>
        <begin position="28"/>
        <end position="50"/>
    </location>
</feature>
<dbReference type="SUPFAM" id="SSF48317">
    <property type="entry name" value="Acid phosphatase/Vanadium-dependent haloperoxidase"/>
    <property type="match status" value="1"/>
</dbReference>
<gene>
    <name evidence="8" type="ORF">D9757_007613</name>
</gene>
<dbReference type="InterPro" id="IPR000326">
    <property type="entry name" value="PAP2/HPO"/>
</dbReference>
<dbReference type="GO" id="GO:0047874">
    <property type="term" value="F:dolichyldiphosphatase activity"/>
    <property type="evidence" value="ECO:0007669"/>
    <property type="project" value="UniProtKB-UniRule"/>
</dbReference>
<dbReference type="PANTHER" id="PTHR11247:SF1">
    <property type="entry name" value="DOLICHYLDIPHOSPHATASE 1"/>
    <property type="match status" value="1"/>
</dbReference>
<keyword evidence="3 6" id="KW-0378">Hydrolase</keyword>
<evidence type="ECO:0000259" key="7">
    <source>
        <dbReference type="SMART" id="SM00014"/>
    </source>
</evidence>
<reference evidence="8 9" key="1">
    <citation type="journal article" date="2020" name="ISME J.">
        <title>Uncovering the hidden diversity of litter-decomposition mechanisms in mushroom-forming fungi.</title>
        <authorList>
            <person name="Floudas D."/>
            <person name="Bentzer J."/>
            <person name="Ahren D."/>
            <person name="Johansson T."/>
            <person name="Persson P."/>
            <person name="Tunlid A."/>
        </authorList>
    </citation>
    <scope>NUCLEOTIDE SEQUENCE [LARGE SCALE GENOMIC DNA]</scope>
    <source>
        <strain evidence="8 9">CBS 406.79</strain>
    </source>
</reference>
<dbReference type="EMBL" id="JAACJN010000070">
    <property type="protein sequence ID" value="KAF5379324.1"/>
    <property type="molecule type" value="Genomic_DNA"/>
</dbReference>
<dbReference type="GO" id="GO:0006487">
    <property type="term" value="P:protein N-linked glycosylation"/>
    <property type="evidence" value="ECO:0007669"/>
    <property type="project" value="UniProtKB-UniRule"/>
</dbReference>
<feature type="transmembrane region" description="Helical" evidence="6">
    <location>
        <begin position="162"/>
        <end position="180"/>
    </location>
</feature>
<sequence>MMFSSHSANPGPQASLDLTHVLYDDSSLLSLALALVTLSPILLMASYASLAIQTREFLVIIMWAGQFANEGFNWLLKRLIKQDRPDGSMGNGYGFPSSHSQYMGYFTTFLICHLYFRHRFSSTGLPFIDQAWRYIVYTGVSAWGLAVAYSRYYLQYHTPHQIFWGYGIGVLCGATCYAVFELIPRRRPSSILGRFKVFLVGNPVSTWLQIRDGWNVWPDGGREGEWKRWRVEWERQRAHARSKRSQ</sequence>
<evidence type="ECO:0000256" key="2">
    <source>
        <dbReference type="ARBA" id="ARBA00022692"/>
    </source>
</evidence>
<dbReference type="InterPro" id="IPR039667">
    <property type="entry name" value="Dolichyldiphosphatase_PAP2"/>
</dbReference>
<keyword evidence="9" id="KW-1185">Reference proteome</keyword>
<dbReference type="GO" id="GO:0008610">
    <property type="term" value="P:lipid biosynthetic process"/>
    <property type="evidence" value="ECO:0007669"/>
    <property type="project" value="TreeGrafter"/>
</dbReference>
<keyword evidence="4 6" id="KW-1133">Transmembrane helix</keyword>
<evidence type="ECO:0000256" key="4">
    <source>
        <dbReference type="ARBA" id="ARBA00022989"/>
    </source>
</evidence>
<comment type="caution">
    <text evidence="8">The sequence shown here is derived from an EMBL/GenBank/DDBJ whole genome shotgun (WGS) entry which is preliminary data.</text>
</comment>
<dbReference type="CDD" id="cd03382">
    <property type="entry name" value="PAP2_dolichyldiphosphatase"/>
    <property type="match status" value="1"/>
</dbReference>
<dbReference type="PANTHER" id="PTHR11247">
    <property type="entry name" value="PALMITOYL-PROTEIN THIOESTERASE/DOLICHYLDIPHOSPHATASE 1"/>
    <property type="match status" value="1"/>
</dbReference>
<protein>
    <recommendedName>
        <fullName evidence="6">Dolichyldiphosphatase</fullName>
        <ecNumber evidence="6">3.6.1.43</ecNumber>
    </recommendedName>
</protein>
<feature type="transmembrane region" description="Helical" evidence="6">
    <location>
        <begin position="102"/>
        <end position="120"/>
    </location>
</feature>
<comment type="subcellular location">
    <subcellularLocation>
        <location evidence="6">Endoplasmic reticulum membrane</location>
        <topology evidence="6">Multi-pass membrane protein</topology>
    </subcellularLocation>
    <subcellularLocation>
        <location evidence="1">Membrane</location>
        <topology evidence="1">Multi-pass membrane protein</topology>
    </subcellularLocation>
</comment>
<proteinExistence type="inferred from homology"/>
<dbReference type="EC" id="3.6.1.43" evidence="6"/>
<evidence type="ECO:0000256" key="6">
    <source>
        <dbReference type="RuleBase" id="RU367078"/>
    </source>
</evidence>
<evidence type="ECO:0000256" key="1">
    <source>
        <dbReference type="ARBA" id="ARBA00004141"/>
    </source>
</evidence>
<dbReference type="UniPathway" id="UPA00378"/>
<dbReference type="Gene3D" id="1.20.144.10">
    <property type="entry name" value="Phosphatidic acid phosphatase type 2/haloperoxidase"/>
    <property type="match status" value="1"/>
</dbReference>
<keyword evidence="6" id="KW-0256">Endoplasmic reticulum</keyword>
<evidence type="ECO:0000256" key="3">
    <source>
        <dbReference type="ARBA" id="ARBA00022801"/>
    </source>
</evidence>
<dbReference type="GO" id="GO:0005789">
    <property type="term" value="C:endoplasmic reticulum membrane"/>
    <property type="evidence" value="ECO:0007669"/>
    <property type="project" value="UniProtKB-SubCell"/>
</dbReference>
<name>A0A8H5H9T8_9AGAR</name>
<evidence type="ECO:0000313" key="9">
    <source>
        <dbReference type="Proteomes" id="UP000518752"/>
    </source>
</evidence>
<accession>A0A8H5H9T8</accession>
<keyword evidence="5 6" id="KW-0472">Membrane</keyword>
<comment type="similarity">
    <text evidence="6">Belongs to the dolichyldiphosphatase family.</text>
</comment>
<comment type="pathway">
    <text evidence="6">Protein modification; protein glycosylation.</text>
</comment>
<dbReference type="SMART" id="SM00014">
    <property type="entry name" value="acidPPc"/>
    <property type="match status" value="1"/>
</dbReference>
<feature type="domain" description="Phosphatidic acid phosphatase type 2/haloperoxidase" evidence="7">
    <location>
        <begin position="59"/>
        <end position="177"/>
    </location>
</feature>